<feature type="chain" id="PRO_5007569351" description="Secreted protein" evidence="1">
    <location>
        <begin position="23"/>
        <end position="136"/>
    </location>
</feature>
<evidence type="ECO:0000313" key="2">
    <source>
        <dbReference type="EMBL" id="KYG01911.1"/>
    </source>
</evidence>
<evidence type="ECO:0000313" key="3">
    <source>
        <dbReference type="Proteomes" id="UP000075502"/>
    </source>
</evidence>
<dbReference type="EMBL" id="JEME01003213">
    <property type="protein sequence ID" value="KYG01911.1"/>
    <property type="molecule type" value="Genomic_DNA"/>
</dbReference>
<evidence type="ECO:0008006" key="4">
    <source>
        <dbReference type="Google" id="ProtNLM"/>
    </source>
</evidence>
<dbReference type="AlphaFoldDB" id="A0A150TBA0"/>
<gene>
    <name evidence="2" type="ORF">BE21_05885</name>
</gene>
<keyword evidence="1" id="KW-0732">Signal</keyword>
<name>A0A150TBA0_SORCE</name>
<sequence>MIAKRLFVSLALVSTLSTPALADEQFTAAPEEAELLQPGAPDEADFSLAVSTTQVWPQRTEDFSTYLFVRTDWKVHNPNAAYVQVNVRCDRYGYDAWYWIEPYGTVSGRWGCEGRTLYIFNNAPQNSSLFVQATTW</sequence>
<evidence type="ECO:0000256" key="1">
    <source>
        <dbReference type="SAM" id="SignalP"/>
    </source>
</evidence>
<feature type="signal peptide" evidence="1">
    <location>
        <begin position="1"/>
        <end position="22"/>
    </location>
</feature>
<accession>A0A150TBA0</accession>
<proteinExistence type="predicted"/>
<reference evidence="2 3" key="1">
    <citation type="submission" date="2014-02" db="EMBL/GenBank/DDBJ databases">
        <title>The small core and large imbalanced accessory genome model reveals a collaborative survival strategy of Sorangium cellulosum strains in nature.</title>
        <authorList>
            <person name="Han K."/>
            <person name="Peng R."/>
            <person name="Blom J."/>
            <person name="Li Y.-Z."/>
        </authorList>
    </citation>
    <scope>NUCLEOTIDE SEQUENCE [LARGE SCALE GENOMIC DNA]</scope>
    <source>
        <strain evidence="2 3">So0007-03</strain>
    </source>
</reference>
<dbReference type="Proteomes" id="UP000075502">
    <property type="component" value="Unassembled WGS sequence"/>
</dbReference>
<organism evidence="2 3">
    <name type="scientific">Sorangium cellulosum</name>
    <name type="common">Polyangium cellulosum</name>
    <dbReference type="NCBI Taxonomy" id="56"/>
    <lineage>
        <taxon>Bacteria</taxon>
        <taxon>Pseudomonadati</taxon>
        <taxon>Myxococcota</taxon>
        <taxon>Polyangia</taxon>
        <taxon>Polyangiales</taxon>
        <taxon>Polyangiaceae</taxon>
        <taxon>Sorangium</taxon>
    </lineage>
</organism>
<comment type="caution">
    <text evidence="2">The sequence shown here is derived from an EMBL/GenBank/DDBJ whole genome shotgun (WGS) entry which is preliminary data.</text>
</comment>
<protein>
    <recommendedName>
        <fullName evidence="4">Secreted protein</fullName>
    </recommendedName>
</protein>